<organism evidence="3 4">
    <name type="scientific">Acer saccharum</name>
    <name type="common">Sugar maple</name>
    <dbReference type="NCBI Taxonomy" id="4024"/>
    <lineage>
        <taxon>Eukaryota</taxon>
        <taxon>Viridiplantae</taxon>
        <taxon>Streptophyta</taxon>
        <taxon>Embryophyta</taxon>
        <taxon>Tracheophyta</taxon>
        <taxon>Spermatophyta</taxon>
        <taxon>Magnoliopsida</taxon>
        <taxon>eudicotyledons</taxon>
        <taxon>Gunneridae</taxon>
        <taxon>Pentapetalae</taxon>
        <taxon>rosids</taxon>
        <taxon>malvids</taxon>
        <taxon>Sapindales</taxon>
        <taxon>Sapindaceae</taxon>
        <taxon>Hippocastanoideae</taxon>
        <taxon>Acereae</taxon>
        <taxon>Acer</taxon>
    </lineage>
</organism>
<dbReference type="Pfam" id="PF02992">
    <property type="entry name" value="Transposase_21"/>
    <property type="match status" value="1"/>
</dbReference>
<evidence type="ECO:0000256" key="2">
    <source>
        <dbReference type="SAM" id="MobiDB-lite"/>
    </source>
</evidence>
<sequence length="210" mass="24008">MSTAHNTWSVVLIPYNLPPWICMKQPFFMLSVLIDGPNGSDNKIDVYLQPLIEELKELWHEGLLIYDESSNEIFKLHAALLWTINDFPEFGNLSGQFEEHLCDILTEEQTDIIREQVFTQVMGPDDHGCVHLYGAGTTSSNVVGQNSNVDEMRVELDELRSNYKDLQSKYEKLESIVMSHYETCPQIQSRSEQVQDNSSAHQPHPSSRGH</sequence>
<keyword evidence="4" id="KW-1185">Reference proteome</keyword>
<gene>
    <name evidence="3" type="ORF">LWI29_022137</name>
</gene>
<dbReference type="AlphaFoldDB" id="A0AA39RI87"/>
<feature type="region of interest" description="Disordered" evidence="2">
    <location>
        <begin position="186"/>
        <end position="210"/>
    </location>
</feature>
<comment type="caution">
    <text evidence="3">The sequence shown here is derived from an EMBL/GenBank/DDBJ whole genome shotgun (WGS) entry which is preliminary data.</text>
</comment>
<protein>
    <submittedName>
        <fullName evidence="3">Uncharacterized protein</fullName>
    </submittedName>
</protein>
<evidence type="ECO:0000313" key="4">
    <source>
        <dbReference type="Proteomes" id="UP001168877"/>
    </source>
</evidence>
<evidence type="ECO:0000256" key="1">
    <source>
        <dbReference type="SAM" id="Coils"/>
    </source>
</evidence>
<proteinExistence type="predicted"/>
<accession>A0AA39RI87</accession>
<keyword evidence="1" id="KW-0175">Coiled coil</keyword>
<feature type="coiled-coil region" evidence="1">
    <location>
        <begin position="142"/>
        <end position="176"/>
    </location>
</feature>
<dbReference type="InterPro" id="IPR004242">
    <property type="entry name" value="Transposase_21"/>
</dbReference>
<reference evidence="3" key="2">
    <citation type="submission" date="2023-06" db="EMBL/GenBank/DDBJ databases">
        <authorList>
            <person name="Swenson N.G."/>
            <person name="Wegrzyn J.L."/>
            <person name="Mcevoy S.L."/>
        </authorList>
    </citation>
    <scope>NUCLEOTIDE SEQUENCE</scope>
    <source>
        <strain evidence="3">NS2018</strain>
        <tissue evidence="3">Leaf</tissue>
    </source>
</reference>
<reference evidence="3" key="1">
    <citation type="journal article" date="2022" name="Plant J.">
        <title>Strategies of tolerance reflected in two North American maple genomes.</title>
        <authorList>
            <person name="McEvoy S.L."/>
            <person name="Sezen U.U."/>
            <person name="Trouern-Trend A."/>
            <person name="McMahon S.M."/>
            <person name="Schaberg P.G."/>
            <person name="Yang J."/>
            <person name="Wegrzyn J.L."/>
            <person name="Swenson N.G."/>
        </authorList>
    </citation>
    <scope>NUCLEOTIDE SEQUENCE</scope>
    <source>
        <strain evidence="3">NS2018</strain>
    </source>
</reference>
<name>A0AA39RI87_ACESA</name>
<dbReference type="EMBL" id="JAUESC010000387">
    <property type="protein sequence ID" value="KAK0574340.1"/>
    <property type="molecule type" value="Genomic_DNA"/>
</dbReference>
<evidence type="ECO:0000313" key="3">
    <source>
        <dbReference type="EMBL" id="KAK0574340.1"/>
    </source>
</evidence>
<dbReference type="Proteomes" id="UP001168877">
    <property type="component" value="Unassembled WGS sequence"/>
</dbReference>